<evidence type="ECO:0000313" key="3">
    <source>
        <dbReference type="Proteomes" id="UP000503088"/>
    </source>
</evidence>
<dbReference type="AlphaFoldDB" id="A0A7D3Y2V4"/>
<accession>A0A7D3Y2V4</accession>
<name>A0A7D3Y2V4_9BACL</name>
<dbReference type="KEGG" id="kpul:GXN76_12345"/>
<dbReference type="RefSeq" id="WP_173223598.1">
    <property type="nucleotide sequence ID" value="NZ_CP048104.1"/>
</dbReference>
<dbReference type="InterPro" id="IPR013830">
    <property type="entry name" value="SGNH_hydro"/>
</dbReference>
<sequence>METVIYLALGDSLTEGIGASGPDSCFVPQYFRHIQVSTECRLLNMGVSGMTVSELLCFLESPVLKKLIPQVSHMTVTTGGCDFIQWYESNLTLTGLVRTMRSVQVQVGRLLDQIRQMNGEADLKVLGFYLPPPAYEKGFSLASRALKGMNLVYSQLCVKYQAYFINPFDTFLNQLDFFADEVHPNQQGYDELARLFREMGSNKDWVPQTPLIQ</sequence>
<dbReference type="Gene3D" id="3.40.50.1110">
    <property type="entry name" value="SGNH hydrolase"/>
    <property type="match status" value="1"/>
</dbReference>
<gene>
    <name evidence="2" type="ORF">GXN76_12345</name>
</gene>
<protein>
    <recommendedName>
        <fullName evidence="1">SGNH hydrolase-type esterase domain-containing protein</fullName>
    </recommendedName>
</protein>
<dbReference type="Pfam" id="PF13472">
    <property type="entry name" value="Lipase_GDSL_2"/>
    <property type="match status" value="1"/>
</dbReference>
<feature type="domain" description="SGNH hydrolase-type esterase" evidence="1">
    <location>
        <begin position="8"/>
        <end position="190"/>
    </location>
</feature>
<dbReference type="InterPro" id="IPR036514">
    <property type="entry name" value="SGNH_hydro_sf"/>
</dbReference>
<proteinExistence type="predicted"/>
<dbReference type="EMBL" id="CP048104">
    <property type="protein sequence ID" value="QKG85183.1"/>
    <property type="molecule type" value="Genomic_DNA"/>
</dbReference>
<evidence type="ECO:0000313" key="2">
    <source>
        <dbReference type="EMBL" id="QKG85183.1"/>
    </source>
</evidence>
<dbReference type="Proteomes" id="UP000503088">
    <property type="component" value="Chromosome"/>
</dbReference>
<keyword evidence="3" id="KW-1185">Reference proteome</keyword>
<organism evidence="2 3">
    <name type="scientific">Kroppenstedtia pulmonis</name>
    <dbReference type="NCBI Taxonomy" id="1380685"/>
    <lineage>
        <taxon>Bacteria</taxon>
        <taxon>Bacillati</taxon>
        <taxon>Bacillota</taxon>
        <taxon>Bacilli</taxon>
        <taxon>Bacillales</taxon>
        <taxon>Thermoactinomycetaceae</taxon>
        <taxon>Kroppenstedtia</taxon>
    </lineage>
</organism>
<dbReference type="SUPFAM" id="SSF52266">
    <property type="entry name" value="SGNH hydrolase"/>
    <property type="match status" value="1"/>
</dbReference>
<evidence type="ECO:0000259" key="1">
    <source>
        <dbReference type="Pfam" id="PF13472"/>
    </source>
</evidence>
<reference evidence="2 3" key="1">
    <citation type="submission" date="2020-01" db="EMBL/GenBank/DDBJ databases">
        <authorList>
            <person name="Gulvik C.A."/>
            <person name="Batra D.G."/>
        </authorList>
    </citation>
    <scope>NUCLEOTIDE SEQUENCE [LARGE SCALE GENOMIC DNA]</scope>
    <source>
        <strain evidence="2 3">W9323</strain>
    </source>
</reference>